<protein>
    <submittedName>
        <fullName evidence="1">Uncharacterized protein</fullName>
    </submittedName>
</protein>
<dbReference type="KEGG" id="vg:13996619"/>
<dbReference type="EMBL" id="JX100809">
    <property type="protein sequence ID" value="AFU88402.1"/>
    <property type="molecule type" value="Genomic_DNA"/>
</dbReference>
<keyword evidence="2" id="KW-1185">Reference proteome</keyword>
<dbReference type="GeneID" id="13996619"/>
<sequence>MALEAFIRSQVVIAFNQLDDIAKRWTYVQRSGDPVRDVESGVTTYPSTEIVIPKAVKVRFKKDEKDAHGQTLVGEKVLFPRVYLPGDFETATSDYLVDQNDIIWEIISDLGDPASALAMFQVRSTRKKTP</sequence>
<accession>K4K736</accession>
<proteinExistence type="predicted"/>
<dbReference type="Proteomes" id="UP000000460">
    <property type="component" value="Segment"/>
</dbReference>
<reference evidence="1 2" key="1">
    <citation type="journal article" date="2012" name="BMC Genomics">
        <title>The Caulobacter crescentus phage phiCbK: genomics of a canonical phage.</title>
        <authorList>
            <person name="Gill J.J."/>
            <person name="Berry J.D."/>
            <person name="Russell W.K."/>
            <person name="Lessor L."/>
            <person name="Escobar Garcia D.A."/>
            <person name="Hernandez D."/>
            <person name="Kane A."/>
            <person name="Keene J."/>
            <person name="Maddox M."/>
            <person name="Martin R."/>
            <person name="Mohan S."/>
            <person name="Thorn A.M."/>
            <person name="Russell D.H."/>
            <person name="Young R."/>
        </authorList>
    </citation>
    <scope>NUCLEOTIDE SEQUENCE [LARGE SCALE GENOMIC DNA]</scope>
</reference>
<gene>
    <name evidence="1" type="ORF">CcrSwift_gp084</name>
</gene>
<evidence type="ECO:0000313" key="1">
    <source>
        <dbReference type="EMBL" id="AFU88402.1"/>
    </source>
</evidence>
<evidence type="ECO:0000313" key="2">
    <source>
        <dbReference type="Proteomes" id="UP000000460"/>
    </source>
</evidence>
<organism evidence="1 2">
    <name type="scientific">Caulobacter phage CcrSwift</name>
    <dbReference type="NCBI Taxonomy" id="2927984"/>
    <lineage>
        <taxon>Viruses</taxon>
        <taxon>Duplodnaviria</taxon>
        <taxon>Heunggongvirae</taxon>
        <taxon>Uroviricota</taxon>
        <taxon>Caudoviricetes</taxon>
        <taxon>Jeanschmidtviridae</taxon>
        <taxon>Shapirovirus</taxon>
        <taxon>Shapirovirus swift</taxon>
    </lineage>
</organism>
<dbReference type="RefSeq" id="YP_006989817.1">
    <property type="nucleotide sequence ID" value="NC_019411.1"/>
</dbReference>
<name>K4K736_9CAUD</name>